<dbReference type="PANTHER" id="PTHR12236">
    <property type="entry name" value="STRUCTURAL CONTITUENT OF CUTICLE"/>
    <property type="match status" value="1"/>
</dbReference>
<sequence length="448" mass="50442">MLLLLQQGLSLCLALTIVDQTLAQNNQYLPPDKGYDYDKPNKPFPTATQPQQVPFPPAPTPGRPAPSYGPPPAGGADHVHEPGMPFDFNYNVNDIETGNDYSHNAVSDGDVTRGEYRVQLPDGRTQIVRYTADWKNGYNAELWCYLFLLAVAIVTNAKPEAPVNSYLPPAHGHGNGNGYHDDHHHHDDDHHHTDLVPPSSSYGTPDSSYGPPNHQSGFQPDHAHHDHHDHHEEHTDSYEDEPAQYEFTYEVDDEDADLSFGHEEMRDGEYTTGKYNVLLPDGRRQIVEYEADHKGYRPKITYEGGEEHPHHHDKHKHKDGHEGYPHENPHNQLGYPHEEHHDFEHGGNHEDSGHSRADHGVHEHHDHHHGNGDHHHGYDHNAHEYSHGHNGGDHHGDHHGHNGNGHHHRRSSQSGHGHANGEHHVHRRNGNGNGNGAHRNGHRNNGHH</sequence>
<feature type="compositionally biased region" description="Polar residues" evidence="3">
    <location>
        <begin position="198"/>
        <end position="207"/>
    </location>
</feature>
<dbReference type="PROSITE" id="PS00233">
    <property type="entry name" value="CHIT_BIND_RR_1"/>
    <property type="match status" value="2"/>
</dbReference>
<dbReference type="AlphaFoldDB" id="A0ABD1D627"/>
<feature type="compositionally biased region" description="Basic and acidic residues" evidence="3">
    <location>
        <begin position="179"/>
        <end position="194"/>
    </location>
</feature>
<feature type="compositionally biased region" description="Basic and acidic residues" evidence="3">
    <location>
        <begin position="221"/>
        <end position="237"/>
    </location>
</feature>
<evidence type="ECO:0000256" key="3">
    <source>
        <dbReference type="SAM" id="MobiDB-lite"/>
    </source>
</evidence>
<feature type="chain" id="PRO_5044851079" evidence="4">
    <location>
        <begin position="24"/>
        <end position="448"/>
    </location>
</feature>
<evidence type="ECO:0000256" key="1">
    <source>
        <dbReference type="ARBA" id="ARBA00022460"/>
    </source>
</evidence>
<feature type="signal peptide" evidence="4">
    <location>
        <begin position="1"/>
        <end position="23"/>
    </location>
</feature>
<evidence type="ECO:0000256" key="2">
    <source>
        <dbReference type="PROSITE-ProRule" id="PRU00497"/>
    </source>
</evidence>
<evidence type="ECO:0000256" key="4">
    <source>
        <dbReference type="SAM" id="SignalP"/>
    </source>
</evidence>
<proteinExistence type="predicted"/>
<feature type="compositionally biased region" description="Basic residues" evidence="3">
    <location>
        <begin position="439"/>
        <end position="448"/>
    </location>
</feature>
<feature type="compositionally biased region" description="Basic and acidic residues" evidence="3">
    <location>
        <begin position="319"/>
        <end position="329"/>
    </location>
</feature>
<evidence type="ECO:0000313" key="5">
    <source>
        <dbReference type="EMBL" id="KAL1395078.1"/>
    </source>
</evidence>
<reference evidence="5 6" key="1">
    <citation type="submission" date="2024-05" db="EMBL/GenBank/DDBJ databases">
        <title>Culex pipiens pipiens assembly and annotation.</title>
        <authorList>
            <person name="Alout H."/>
            <person name="Durand T."/>
        </authorList>
    </citation>
    <scope>NUCLEOTIDE SEQUENCE [LARGE SCALE GENOMIC DNA]</scope>
    <source>
        <strain evidence="5">HA-2024</strain>
        <tissue evidence="5">Whole body</tissue>
    </source>
</reference>
<feature type="region of interest" description="Disordered" evidence="3">
    <location>
        <begin position="297"/>
        <end position="448"/>
    </location>
</feature>
<dbReference type="InterPro" id="IPR051217">
    <property type="entry name" value="Insect_Cuticle_Struc_Prot"/>
</dbReference>
<dbReference type="PANTHER" id="PTHR12236:SF85">
    <property type="entry name" value="PRO-RESILIN"/>
    <property type="match status" value="1"/>
</dbReference>
<dbReference type="Pfam" id="PF00379">
    <property type="entry name" value="Chitin_bind_4"/>
    <property type="match status" value="2"/>
</dbReference>
<name>A0ABD1D627_CULPP</name>
<dbReference type="GO" id="GO:0042302">
    <property type="term" value="F:structural constituent of cuticle"/>
    <property type="evidence" value="ECO:0007669"/>
    <property type="project" value="UniProtKB-UniRule"/>
</dbReference>
<dbReference type="PROSITE" id="PS51155">
    <property type="entry name" value="CHIT_BIND_RR_2"/>
    <property type="match status" value="2"/>
</dbReference>
<dbReference type="EMBL" id="JBEHCU010007308">
    <property type="protein sequence ID" value="KAL1395078.1"/>
    <property type="molecule type" value="Genomic_DNA"/>
</dbReference>
<accession>A0ABD1D627</accession>
<keyword evidence="1 2" id="KW-0193">Cuticle</keyword>
<gene>
    <name evidence="5" type="ORF">pipiens_002922</name>
</gene>
<dbReference type="Proteomes" id="UP001562425">
    <property type="component" value="Unassembled WGS sequence"/>
</dbReference>
<organism evidence="5 6">
    <name type="scientific">Culex pipiens pipiens</name>
    <name type="common">Northern house mosquito</name>
    <dbReference type="NCBI Taxonomy" id="38569"/>
    <lineage>
        <taxon>Eukaryota</taxon>
        <taxon>Metazoa</taxon>
        <taxon>Ecdysozoa</taxon>
        <taxon>Arthropoda</taxon>
        <taxon>Hexapoda</taxon>
        <taxon>Insecta</taxon>
        <taxon>Pterygota</taxon>
        <taxon>Neoptera</taxon>
        <taxon>Endopterygota</taxon>
        <taxon>Diptera</taxon>
        <taxon>Nematocera</taxon>
        <taxon>Culicoidea</taxon>
        <taxon>Culicidae</taxon>
        <taxon>Culicinae</taxon>
        <taxon>Culicini</taxon>
        <taxon>Culex</taxon>
        <taxon>Culex</taxon>
    </lineage>
</organism>
<evidence type="ECO:0000313" key="6">
    <source>
        <dbReference type="Proteomes" id="UP001562425"/>
    </source>
</evidence>
<keyword evidence="4" id="KW-0732">Signal</keyword>
<feature type="region of interest" description="Disordered" evidence="3">
    <location>
        <begin position="165"/>
        <end position="239"/>
    </location>
</feature>
<feature type="region of interest" description="Disordered" evidence="3">
    <location>
        <begin position="29"/>
        <end position="83"/>
    </location>
</feature>
<comment type="caution">
    <text evidence="5">The sequence shown here is derived from an EMBL/GenBank/DDBJ whole genome shotgun (WGS) entry which is preliminary data.</text>
</comment>
<keyword evidence="6" id="KW-1185">Reference proteome</keyword>
<dbReference type="InterPro" id="IPR000618">
    <property type="entry name" value="Insect_cuticle"/>
</dbReference>
<feature type="compositionally biased region" description="Pro residues" evidence="3">
    <location>
        <begin position="53"/>
        <end position="73"/>
    </location>
</feature>
<dbReference type="InterPro" id="IPR031311">
    <property type="entry name" value="CHIT_BIND_RR_consensus"/>
</dbReference>
<feature type="compositionally biased region" description="Basic and acidic residues" evidence="3">
    <location>
        <begin position="336"/>
        <end position="400"/>
    </location>
</feature>
<protein>
    <submittedName>
        <fullName evidence="5">Uncharacterized protein</fullName>
    </submittedName>
</protein>